<keyword evidence="14" id="KW-0505">Motor protein</keyword>
<reference evidence="19" key="1">
    <citation type="submission" date="2020-05" db="EMBL/GenBank/DDBJ databases">
        <title>Phylogenomic resolution of chytrid fungi.</title>
        <authorList>
            <person name="Stajich J.E."/>
            <person name="Amses K."/>
            <person name="Simmons R."/>
            <person name="Seto K."/>
            <person name="Myers J."/>
            <person name="Bonds A."/>
            <person name="Quandt C.A."/>
            <person name="Barry K."/>
            <person name="Liu P."/>
            <person name="Grigoriev I."/>
            <person name="Longcore J.E."/>
            <person name="James T.Y."/>
        </authorList>
    </citation>
    <scope>NUCLEOTIDE SEQUENCE</scope>
    <source>
        <strain evidence="19">PLAUS21</strain>
    </source>
</reference>
<dbReference type="PROSITE" id="PS50222">
    <property type="entry name" value="EF_HAND_2"/>
    <property type="match status" value="1"/>
</dbReference>
<dbReference type="InterPro" id="IPR041466">
    <property type="entry name" value="Dynein_AAA5_ext"/>
</dbReference>
<dbReference type="PANTHER" id="PTHR22878">
    <property type="entry name" value="DYNEIN HEAVY CHAIN 6, AXONEMAL-LIKE-RELATED"/>
    <property type="match status" value="1"/>
</dbReference>
<dbReference type="Gene3D" id="3.20.180.20">
    <property type="entry name" value="Dynein heavy chain, N-terminal domain 2"/>
    <property type="match status" value="1"/>
</dbReference>
<dbReference type="InterPro" id="IPR042219">
    <property type="entry name" value="AAA_lid_11_sf"/>
</dbReference>
<dbReference type="FunFam" id="1.10.8.710:FF:000004">
    <property type="entry name" value="Dynein axonemal heavy chain 6"/>
    <property type="match status" value="1"/>
</dbReference>
<organism evidence="19 20">
    <name type="scientific">Boothiomyces macroporosus</name>
    <dbReference type="NCBI Taxonomy" id="261099"/>
    <lineage>
        <taxon>Eukaryota</taxon>
        <taxon>Fungi</taxon>
        <taxon>Fungi incertae sedis</taxon>
        <taxon>Chytridiomycota</taxon>
        <taxon>Chytridiomycota incertae sedis</taxon>
        <taxon>Chytridiomycetes</taxon>
        <taxon>Rhizophydiales</taxon>
        <taxon>Terramycetaceae</taxon>
        <taxon>Boothiomyces</taxon>
    </lineage>
</organism>
<dbReference type="Gene3D" id="1.10.8.720">
    <property type="entry name" value="Region D6 of dynein motor"/>
    <property type="match status" value="1"/>
</dbReference>
<keyword evidence="7" id="KW-0677">Repeat</keyword>
<dbReference type="InterPro" id="IPR043160">
    <property type="entry name" value="Dynein_C_barrel"/>
</dbReference>
<dbReference type="InterPro" id="IPR035699">
    <property type="entry name" value="AAA_6"/>
</dbReference>
<protein>
    <submittedName>
        <fullName evidence="19">Dynein heavy chain 7, axonemal</fullName>
    </submittedName>
</protein>
<name>A0AAD5Y3Z1_9FUNG</name>
<dbReference type="Gene3D" id="3.10.490.20">
    <property type="match status" value="1"/>
</dbReference>
<keyword evidence="12 17" id="KW-0175">Coiled coil</keyword>
<dbReference type="FunFam" id="3.40.50.300:FF:002141">
    <property type="entry name" value="Dynein heavy chain"/>
    <property type="match status" value="1"/>
</dbReference>
<evidence type="ECO:0000256" key="10">
    <source>
        <dbReference type="ARBA" id="ARBA00022846"/>
    </source>
</evidence>
<dbReference type="PANTHER" id="PTHR22878:SF70">
    <property type="entry name" value="DYNEIN HEAVY CHAIN 2, AXONEMAL"/>
    <property type="match status" value="1"/>
</dbReference>
<dbReference type="Pfam" id="PF17852">
    <property type="entry name" value="Dynein_AAA_lid"/>
    <property type="match status" value="1"/>
</dbReference>
<dbReference type="GO" id="GO:0051959">
    <property type="term" value="F:dynein light intermediate chain binding"/>
    <property type="evidence" value="ECO:0007669"/>
    <property type="project" value="InterPro"/>
</dbReference>
<dbReference type="InterPro" id="IPR013602">
    <property type="entry name" value="Dynein_heavy_linker"/>
</dbReference>
<evidence type="ECO:0000256" key="17">
    <source>
        <dbReference type="SAM" id="Coils"/>
    </source>
</evidence>
<evidence type="ECO:0000256" key="9">
    <source>
        <dbReference type="ARBA" id="ARBA00022840"/>
    </source>
</evidence>
<dbReference type="Gene3D" id="6.10.140.1060">
    <property type="match status" value="1"/>
</dbReference>
<dbReference type="FunFam" id="1.20.920.20:FF:000006">
    <property type="entry name" value="Dynein, axonemal, heavy chain 6"/>
    <property type="match status" value="1"/>
</dbReference>
<evidence type="ECO:0000256" key="3">
    <source>
        <dbReference type="ARBA" id="ARBA00008887"/>
    </source>
</evidence>
<dbReference type="InterPro" id="IPR041589">
    <property type="entry name" value="DNAH3_AAA_lid_1"/>
</dbReference>
<evidence type="ECO:0000256" key="1">
    <source>
        <dbReference type="ARBA" id="ARBA00004230"/>
    </source>
</evidence>
<keyword evidence="13" id="KW-0969">Cilium</keyword>
<dbReference type="Gene3D" id="1.10.472.130">
    <property type="match status" value="1"/>
</dbReference>
<dbReference type="GO" id="GO:0045505">
    <property type="term" value="F:dynein intermediate chain binding"/>
    <property type="evidence" value="ECO:0007669"/>
    <property type="project" value="InterPro"/>
</dbReference>
<evidence type="ECO:0000256" key="5">
    <source>
        <dbReference type="ARBA" id="ARBA00022490"/>
    </source>
</evidence>
<dbReference type="InterPro" id="IPR041228">
    <property type="entry name" value="Dynein_C"/>
</dbReference>
<dbReference type="GO" id="GO:0005524">
    <property type="term" value="F:ATP binding"/>
    <property type="evidence" value="ECO:0007669"/>
    <property type="project" value="UniProtKB-KW"/>
</dbReference>
<dbReference type="PROSITE" id="PS00018">
    <property type="entry name" value="EF_HAND_1"/>
    <property type="match status" value="1"/>
</dbReference>
<dbReference type="FunFam" id="1.20.1270.280:FF:000001">
    <property type="entry name" value="dynein heavy chain 7, axonemal"/>
    <property type="match status" value="1"/>
</dbReference>
<dbReference type="SUPFAM" id="SSF52540">
    <property type="entry name" value="P-loop containing nucleoside triphosphate hydrolases"/>
    <property type="match status" value="4"/>
</dbReference>
<evidence type="ECO:0000256" key="6">
    <source>
        <dbReference type="ARBA" id="ARBA00022701"/>
    </source>
</evidence>
<comment type="subcellular location">
    <subcellularLocation>
        <location evidence="1">Cell projection</location>
        <location evidence="1">Cilium</location>
        <location evidence="1">Flagellum</location>
    </subcellularLocation>
    <subcellularLocation>
        <location evidence="2">Cytoplasm</location>
        <location evidence="2">Cytoskeleton</location>
        <location evidence="2">Cilium axoneme</location>
    </subcellularLocation>
</comment>
<evidence type="ECO:0000256" key="4">
    <source>
        <dbReference type="ARBA" id="ARBA00011655"/>
    </source>
</evidence>
<dbReference type="Pfam" id="PF03028">
    <property type="entry name" value="Dynein_heavy"/>
    <property type="match status" value="1"/>
</dbReference>
<dbReference type="FunFam" id="1.10.287.2620:FF:000002">
    <property type="entry name" value="Dynein heavy chain 2, axonemal"/>
    <property type="match status" value="1"/>
</dbReference>
<dbReference type="InterPro" id="IPR042228">
    <property type="entry name" value="Dynein_linker_3"/>
</dbReference>
<dbReference type="Gene3D" id="1.20.920.30">
    <property type="match status" value="1"/>
</dbReference>
<dbReference type="Gene3D" id="1.10.287.2620">
    <property type="match status" value="1"/>
</dbReference>
<dbReference type="InterPro" id="IPR041658">
    <property type="entry name" value="AAA_lid_11"/>
</dbReference>
<keyword evidence="15" id="KW-0206">Cytoskeleton</keyword>
<dbReference type="InterPro" id="IPR024317">
    <property type="entry name" value="Dynein_heavy_chain_D4_dom"/>
</dbReference>
<evidence type="ECO:0000256" key="14">
    <source>
        <dbReference type="ARBA" id="ARBA00023175"/>
    </source>
</evidence>
<dbReference type="Gene3D" id="1.20.140.100">
    <property type="entry name" value="Dynein heavy chain, N-terminal domain 2"/>
    <property type="match status" value="1"/>
</dbReference>
<dbReference type="Gene3D" id="1.10.8.710">
    <property type="match status" value="1"/>
</dbReference>
<dbReference type="Pfam" id="PF12774">
    <property type="entry name" value="AAA_6"/>
    <property type="match status" value="1"/>
</dbReference>
<dbReference type="Gene3D" id="3.40.50.300">
    <property type="entry name" value="P-loop containing nucleotide triphosphate hydrolases"/>
    <property type="match status" value="5"/>
</dbReference>
<feature type="coiled-coil region" evidence="17">
    <location>
        <begin position="624"/>
        <end position="684"/>
    </location>
</feature>
<dbReference type="FunFam" id="1.10.8.1220:FF:000001">
    <property type="entry name" value="Dynein axonemal heavy chain 5"/>
    <property type="match status" value="1"/>
</dbReference>
<dbReference type="Proteomes" id="UP001210925">
    <property type="component" value="Unassembled WGS sequence"/>
</dbReference>
<dbReference type="Gene3D" id="1.20.920.20">
    <property type="match status" value="1"/>
</dbReference>
<dbReference type="GO" id="GO:0003341">
    <property type="term" value="P:cilium movement"/>
    <property type="evidence" value="ECO:0007669"/>
    <property type="project" value="UniProtKB-ARBA"/>
</dbReference>
<evidence type="ECO:0000256" key="11">
    <source>
        <dbReference type="ARBA" id="ARBA00023017"/>
    </source>
</evidence>
<comment type="similarity">
    <text evidence="3">Belongs to the dynein heavy chain family.</text>
</comment>
<dbReference type="Pfam" id="PF12780">
    <property type="entry name" value="AAA_8"/>
    <property type="match status" value="1"/>
</dbReference>
<dbReference type="InterPro" id="IPR043157">
    <property type="entry name" value="Dynein_AAA1S"/>
</dbReference>
<sequence>MADLLPTGTRGRNWLGELSYIPKDPVHQTPLQKFDVMHQKYFTEPRITDPSPLKQNKKRKVVVEKNVKKKESFRSTMVNIIMQEEQEEKEKMQRYYYFITNGVDTQHVAKMEDTWLSNVLALIPSKLKRLTETVNTLSSEMRDDYHMSVKKAIVDFVLKDPREKNEATTEQDSILDFLEFKQSISDWALHYQESKTLLSSTILCTNPNVLEILFVWNKFKQTRLIEIEPIVTKGTFELKTFKNVVTQRLEKAGEKLMTTWYPTILNVFYQGSKRKEWTSIPNDRMESFFRLVSLLLADQIRYIVEKSALEYLDLFDHSENKFQHISGKPVNFLIRMVLDDTKIKLEPSVLEIQSTVESLLDLIFTTADKIPKIETQLFATGQTVTTNRMLNNVKPDQCIRVAFEETFPAFVSQIRKTLKDRVSKLLEAPVLYLADFDKHKSLITRASDFDVTEYLSSDKSYDSMMDEVKKFRNIGNNILCSFPFIVNFPMIELHCNEFITSLSDRAVYLSNRIIEKMGIDNRNINQEIILAFEEMAKRITSMPNNVEEMCNLQKYIDTSRNTTLKALEEQVDDSKKKLNFMITFSELKREDYDMNTVLFQWPLKIPPILQEGESNLIKSRQINQEELIARREKLDTELDGYTKQIEEYYSYGEYSDINKYLKSAQRLQAKLEAIGERISTFNHEEELFGWETTKFSTLSTTIETLAPFLTLYQTSVDLQKQYHTWMTGSFLKLEPEAVETEVTTMWRNMYKLSLVFENHPIPRELSRITKEQIEKFQVHLPLISTLCNPGLRERHWKDISQIVGFRFQPDESTSLSAVLERNLGSYMSNLEQISAVATKEYSFEKALQKMYNEWKDIQFITLDYRDTGTQILGGTDEIQTLLDDHIVKTQTMRGSPFIKAFEDETKAWDTKLILIQDILDEWLKVQSTWLYLEPIFSSEDIMRQMPSEGKRFVSVNKTWKDIMAYTVKDPHVQKVCEMPDLLMLLKDSNYELDLIQKGLNQYLEIKRLYFPRFFFLSNDEMLEILSETRDPTRVQPHLKKCFEGVNSLEFTSNMDILGMYSSAKEYIPFTNSISTNDAAGSVEKWLLEVEKTMLVSMRQVVQAGYETYSDTPREKWVLSCPGQVVLGVSQIFWTREVEMAIYSNKENALRTFEEVNTDRLSKIVDLVRGNLSKLNRSTLEALVVIDVHARDVVGQLAAANVTNINDFAWLSQLRYYFSNPEEGLIVKMINSVQRYGYEYLGNSARLVITPLTDRCYRTLFGALQLNLGGAPEGPAGTGKTESVKDLAKALAMFCVVYNCSDGLDFIAMGKFFKGLASAGAWACFDEFNRIDLEVLSVVAQQILTIQRAKAAKVEKFVFEGTELNMNPVANVFITMNPGYAGRSELPDNLKALFRPVAMMVPDYTLIAEISLYSFGFVQARALAVKITATYRLCSEQLSSQDHYDYGMRAVKSVLNAAGALKLKYPQESENILVLRSIIDVNLAKFLSQDIPLFKGITADLFPGVTLPTPDYATLIRALDANCEKFNLQNVPAFMEKVLQIYEMMLVRHGFMVVGESFAGKTSAYRVLQGALTDINKNHPQQEAKVVIQCLNPKSITMGQLYGQFDPTTHEWSDGVLAVGFRTFASTATPDRKWIIFDGPVDAIWIENMNTVLDDNKKLCLNSGEIIQLSSVMSLIFEVRDLAVASPATVSRCGMIFMEPARIGWRDTLVVSWMYKNTLLEESQKNMISDLIDWLFPPLLSFLRKDCVEISETSDSNLAFAFLNIFESLLSDAAGSKGDKTGAVSNKNVQGCFLLAIIWSIGGSVNDASRPKFNDNMRAVFNSQRPSNMEVSLPEGSIYEYLFETASSSWKHWLTILPENYTIPAKIKYDQIMVPTLDTARYSYLLQLLIRYSKQVLFVGPTGTGKSMYIKDTLMNVMNKDIFIPVFINFSAQTTAYQTQEIIESKLDKRRKGVFGPAMGKKCCIFVDDLNMPAREVYGAQPPIELLRQWMDHGGWYNLQENSMQEFIDIQFIAAMGPSGGGRSPITSRFLRHFNVISITSFDDQTLHKIFETILDWHLKANNFSKELQGLCKSIVSATREIYRGSMSNLLPTPRKSHYTFNLRDFARVIQGILLVKAESVPDVPKMVRLWLHEAFRVFYDRLTDDEDRKWIFEFSQQTVKNCFDQPFNSVFKDYDFDGDGIVQEDDLRSLLYATYLSPREASGKAYNEISDLQELTNFMDKALAEHNQISKKPMDLVMFRFAIEHISRISRVLLQPRGNILLVGVGGSGRQSFTRLAAYVAEFDVFQVEIAKNYNATNWHEDLKKVFRVAGGQGKPTIFLFSDTQIQEESFLEDINNILNAGEVPNLYANDEKQEMFELIRQDYKSMGKTFDGTPTAMFNVFVDRCRENLHLCLAMSPVGEAFRVRLRQFPSLVNCCTIDWFKDWPNDALEMVATKFLKDVEMPDKIRTDVVQMCQYLHESTRLTSQKFLQLYRRYNYVTPTSYLELIRTFKSLLALKQAAVLKLKNRYVNGLDKLTFAQNAVAKMQVDLGELQPQLIKTQGETDKIMAQIEVESKEVLATKSVVSVDEAIASKKAAESKAIKDDCEAQLAEAIPALNSAVAALDTLKPADITVLKSMKSPPAAVKLVMEAVCVMKDIKPVKIADPAGSGKKIEDYWGPSKTLMSDMKFLESLKVYDKDNISPAIMKIIRSKYIDNPEFVPELIRSASSAAEGLCKWVRALEVYDRVAKVVAPKKLALAQAESELAETMISLNEKRATLKAVEDRMQALEDNFKAMTEKKTQLENQVDSVSKQLVRAEQLIGSLGDEQERWTQCAIDLQTQYTALTGDVLVSSGIVAYLGAFTKTFRDECVSNWAARCKERNIPCSDEIKLANVLGEPVKTRSWVLAGLPNDSFSIDNGIVISNARRWPLMIDPQGQANKWIKNMEKSKNLAVVKLTDSDYVRTLENAVQFGTPVLLENVGEQLDPVLEPILLKQTFKQGGITCIRLGDATVEYSPEFRFYITTKLRNPHYLPELSTKVTLLNFMITPEGLEDQLLGIVIAKERPELEEMKVQLLLQSADNKKQLQELEDKILEVLSSSQGNILEDETGIQVLSSSKILAKTITEKQAIAEKTEIKIDEIRIGYKPIAAHASVMFFCIAELANIEPMYQYSLAWYINLFINSIESSDKSSDVAVRLQTLRNHFTESLYGNVCRSLFEKDKLVFSFLLTVSILRAANEIDPAEWRYILTGGVGVSETIVSNPDNSWITEKSWGEVCRLSDIPAFHGFAKSFNENIGEWRRLFDSQDPQEYVLPGKWDEKLNPFQKLMVLRAIRPDKMTLAIANFIVLKMSKKFVEPPPFNLANSYADSNNCSPLIFVLSPGADPMTELLRFADTKGMGGNKINSISLGQGQGPIAAKMIAQAIVNGSWVVLQNCHLAISWMTALEKICEDLSPENTHKEFRLWLTSYPSDKFPVTLLQNGVKMTNEPPKGLKANLKKSYLSDPINDKAFYQNPQQQDVFEKMLFALCFFHGIVQERRQFGPIGWNIPYEFNDTDLRISARQLKNFLAEYDEVPYDALVYLTGRVTDDKDRRTLMTHLTALYNPDINNKNNFKFSASGTYGIPSDTSYNGILEYINELPMDAKPEVFNLHENADIAKNQLETDSFFKAILLTQGKMEAGGSKSNEQIVTEVATDMLNRLPVAFDIQHISQKYPTDYFESMNTVLLQEAIRFRKLTEVVRDSLKNIQKAMKGLVVMSAELEDVYNSILLGTIPKLWAGKSYPSLKPLSSYFNDLLQRLSFLQKWVNDGQPIVFWISGFFFTQSFLTGCLQNYARKHTIPIDLLGLEFIVQPTKSAGVRPEEGQYVSGLFLEGARWDVKMNSIAESYPRVLYDAMPIIWLKPGERSKFITNATYECPVYKTAARRGTLSTTG</sequence>
<dbReference type="Gene3D" id="1.20.58.1120">
    <property type="match status" value="1"/>
</dbReference>
<keyword evidence="9" id="KW-0067">ATP-binding</keyword>
<dbReference type="FunFam" id="3.20.180.20:FF:000003">
    <property type="entry name" value="Dynein heavy chain 12, axonemal"/>
    <property type="match status" value="1"/>
</dbReference>
<dbReference type="InterPro" id="IPR026983">
    <property type="entry name" value="DHC"/>
</dbReference>
<dbReference type="InterPro" id="IPR027417">
    <property type="entry name" value="P-loop_NTPase"/>
</dbReference>
<evidence type="ECO:0000313" key="20">
    <source>
        <dbReference type="Proteomes" id="UP001210925"/>
    </source>
</evidence>
<evidence type="ECO:0000256" key="15">
    <source>
        <dbReference type="ARBA" id="ARBA00023212"/>
    </source>
</evidence>
<dbReference type="InterPro" id="IPR042222">
    <property type="entry name" value="Dynein_2_N"/>
</dbReference>
<dbReference type="InterPro" id="IPR002048">
    <property type="entry name" value="EF_hand_dom"/>
</dbReference>
<dbReference type="EMBL" id="JADGKB010000091">
    <property type="protein sequence ID" value="KAJ3254160.1"/>
    <property type="molecule type" value="Genomic_DNA"/>
</dbReference>
<dbReference type="FunFam" id="3.40.50.300:FF:000044">
    <property type="entry name" value="Dynein heavy chain 5, axonemal"/>
    <property type="match status" value="1"/>
</dbReference>
<accession>A0AAD5Y3Z1</accession>
<keyword evidence="16" id="KW-0966">Cell projection</keyword>
<dbReference type="GO" id="GO:0005509">
    <property type="term" value="F:calcium ion binding"/>
    <property type="evidence" value="ECO:0007669"/>
    <property type="project" value="InterPro"/>
</dbReference>
<dbReference type="InterPro" id="IPR035706">
    <property type="entry name" value="AAA_9"/>
</dbReference>
<dbReference type="Gene3D" id="1.10.8.1220">
    <property type="match status" value="1"/>
</dbReference>
<dbReference type="GO" id="GO:0008569">
    <property type="term" value="F:minus-end-directed microtubule motor activity"/>
    <property type="evidence" value="ECO:0007669"/>
    <property type="project" value="InterPro"/>
</dbReference>
<dbReference type="Pfam" id="PF17857">
    <property type="entry name" value="AAA_lid_1"/>
    <property type="match status" value="1"/>
</dbReference>
<dbReference type="Pfam" id="PF18198">
    <property type="entry name" value="AAA_lid_11"/>
    <property type="match status" value="1"/>
</dbReference>
<dbReference type="FunFam" id="3.40.50.300:FF:000223">
    <property type="entry name" value="Dynein heavy chain 3, axonemal"/>
    <property type="match status" value="1"/>
</dbReference>
<dbReference type="InterPro" id="IPR004273">
    <property type="entry name" value="Dynein_heavy_D6_P-loop"/>
</dbReference>
<keyword evidence="6" id="KW-0493">Microtubule</keyword>
<dbReference type="InterPro" id="IPR018247">
    <property type="entry name" value="EF_Hand_1_Ca_BS"/>
</dbReference>
<dbReference type="Pfam" id="PF12775">
    <property type="entry name" value="AAA_7"/>
    <property type="match status" value="1"/>
</dbReference>
<evidence type="ECO:0000256" key="13">
    <source>
        <dbReference type="ARBA" id="ARBA00023069"/>
    </source>
</evidence>
<comment type="caution">
    <text evidence="19">The sequence shown here is derived from an EMBL/GenBank/DDBJ whole genome shotgun (WGS) entry which is preliminary data.</text>
</comment>
<dbReference type="FunFam" id="1.20.140.100:FF:000004">
    <property type="entry name" value="Dynein axonemal heavy chain 6"/>
    <property type="match status" value="1"/>
</dbReference>
<gene>
    <name evidence="19" type="primary">DNAH7_2</name>
    <name evidence="19" type="ORF">HK103_007481</name>
</gene>
<keyword evidence="20" id="KW-1185">Reference proteome</keyword>
<evidence type="ECO:0000259" key="18">
    <source>
        <dbReference type="PROSITE" id="PS50222"/>
    </source>
</evidence>
<keyword evidence="5" id="KW-0963">Cytoplasm</keyword>
<dbReference type="InterPro" id="IPR024743">
    <property type="entry name" value="Dynein_HC_stalk"/>
</dbReference>
<feature type="coiled-coil region" evidence="17">
    <location>
        <begin position="2738"/>
        <end position="2800"/>
    </location>
</feature>
<evidence type="ECO:0000313" key="19">
    <source>
        <dbReference type="EMBL" id="KAJ3254160.1"/>
    </source>
</evidence>
<dbReference type="GO" id="GO:0031514">
    <property type="term" value="C:motile cilium"/>
    <property type="evidence" value="ECO:0007669"/>
    <property type="project" value="UniProtKB-SubCell"/>
</dbReference>
<evidence type="ECO:0000256" key="2">
    <source>
        <dbReference type="ARBA" id="ARBA00004430"/>
    </source>
</evidence>
<evidence type="ECO:0000256" key="7">
    <source>
        <dbReference type="ARBA" id="ARBA00022737"/>
    </source>
</evidence>
<dbReference type="Pfam" id="PF12777">
    <property type="entry name" value="MT"/>
    <property type="match status" value="1"/>
</dbReference>
<feature type="domain" description="EF-hand" evidence="18">
    <location>
        <begin position="2162"/>
        <end position="2197"/>
    </location>
</feature>
<keyword evidence="10" id="KW-0282">Flagellum</keyword>
<dbReference type="FunFam" id="3.10.490.20:FF:000009">
    <property type="entry name" value="Dynein heavy chain 4"/>
    <property type="match status" value="1"/>
</dbReference>
<dbReference type="FunFam" id="1.20.920.30:FF:000002">
    <property type="entry name" value="Dynein axonemal heavy chain 3"/>
    <property type="match status" value="1"/>
</dbReference>
<dbReference type="GO" id="GO:0005858">
    <property type="term" value="C:axonemal dynein complex"/>
    <property type="evidence" value="ECO:0007669"/>
    <property type="project" value="UniProtKB-ARBA"/>
</dbReference>
<dbReference type="FunFam" id="1.20.58.1120:FF:000001">
    <property type="entry name" value="dynein heavy chain 2, axonemal"/>
    <property type="match status" value="1"/>
</dbReference>
<keyword evidence="11" id="KW-0243">Dynein</keyword>
<evidence type="ECO:0000256" key="16">
    <source>
        <dbReference type="ARBA" id="ARBA00023273"/>
    </source>
</evidence>
<dbReference type="Pfam" id="PF18199">
    <property type="entry name" value="Dynein_C"/>
    <property type="match status" value="1"/>
</dbReference>
<proteinExistence type="inferred from homology"/>
<evidence type="ECO:0000256" key="12">
    <source>
        <dbReference type="ARBA" id="ARBA00023054"/>
    </source>
</evidence>
<dbReference type="Gene3D" id="1.20.1270.280">
    <property type="match status" value="1"/>
</dbReference>
<dbReference type="Pfam" id="PF12781">
    <property type="entry name" value="AAA_9"/>
    <property type="match status" value="1"/>
</dbReference>
<dbReference type="FunFam" id="1.10.8.720:FF:000001">
    <property type="entry name" value="dynein heavy chain 7, axonemal"/>
    <property type="match status" value="1"/>
</dbReference>
<keyword evidence="8" id="KW-0547">Nucleotide-binding</keyword>
<dbReference type="FunFam" id="3.40.50.300:FF:000362">
    <property type="entry name" value="Dynein, axonemal, heavy chain 6"/>
    <property type="match status" value="1"/>
</dbReference>
<evidence type="ECO:0000256" key="8">
    <source>
        <dbReference type="ARBA" id="ARBA00022741"/>
    </source>
</evidence>
<dbReference type="GO" id="GO:0005874">
    <property type="term" value="C:microtubule"/>
    <property type="evidence" value="ECO:0007669"/>
    <property type="project" value="UniProtKB-KW"/>
</dbReference>
<dbReference type="Pfam" id="PF08393">
    <property type="entry name" value="DHC_N2"/>
    <property type="match status" value="1"/>
</dbReference>
<dbReference type="FunFam" id="3.40.50.300:FF:001328">
    <property type="entry name" value="Dynein heavy chain 6, axonemal"/>
    <property type="match status" value="1"/>
</dbReference>
<comment type="subunit">
    <text evidence="4">Consists of at least two heavy chains and a number of intermediate and light chains.</text>
</comment>